<dbReference type="RefSeq" id="WP_344631779.1">
    <property type="nucleotide sequence ID" value="NZ_BAAATJ010000014.1"/>
</dbReference>
<dbReference type="CDD" id="cd05941">
    <property type="entry name" value="MCS"/>
    <property type="match status" value="1"/>
</dbReference>
<accession>A0ABN3IF67</accession>
<dbReference type="Proteomes" id="UP001500058">
    <property type="component" value="Unassembled WGS sequence"/>
</dbReference>
<evidence type="ECO:0000259" key="3">
    <source>
        <dbReference type="Pfam" id="PF13193"/>
    </source>
</evidence>
<dbReference type="Pfam" id="PF00501">
    <property type="entry name" value="AMP-binding"/>
    <property type="match status" value="1"/>
</dbReference>
<dbReference type="SUPFAM" id="SSF56801">
    <property type="entry name" value="Acetyl-CoA synthetase-like"/>
    <property type="match status" value="1"/>
</dbReference>
<comment type="similarity">
    <text evidence="1">Belongs to the ATP-dependent AMP-binding enzyme family.</text>
</comment>
<dbReference type="EMBL" id="BAAATJ010000014">
    <property type="protein sequence ID" value="GAA2403110.1"/>
    <property type="molecule type" value="Genomic_DNA"/>
</dbReference>
<keyword evidence="5" id="KW-1185">Reference proteome</keyword>
<evidence type="ECO:0000313" key="5">
    <source>
        <dbReference type="Proteomes" id="UP001500058"/>
    </source>
</evidence>
<dbReference type="InterPro" id="IPR025110">
    <property type="entry name" value="AMP-bd_C"/>
</dbReference>
<dbReference type="Pfam" id="PF13193">
    <property type="entry name" value="AMP-binding_C"/>
    <property type="match status" value="1"/>
</dbReference>
<gene>
    <name evidence="4" type="ORF">GCM10010420_32880</name>
</gene>
<dbReference type="InterPro" id="IPR000873">
    <property type="entry name" value="AMP-dep_synth/lig_dom"/>
</dbReference>
<dbReference type="Gene3D" id="3.40.50.12780">
    <property type="entry name" value="N-terminal domain of ligase-like"/>
    <property type="match status" value="1"/>
</dbReference>
<evidence type="ECO:0000256" key="1">
    <source>
        <dbReference type="ARBA" id="ARBA00006432"/>
    </source>
</evidence>
<evidence type="ECO:0000259" key="2">
    <source>
        <dbReference type="Pfam" id="PF00501"/>
    </source>
</evidence>
<dbReference type="Gene3D" id="3.30.300.30">
    <property type="match status" value="1"/>
</dbReference>
<feature type="domain" description="AMP-binding enzyme C-terminal" evidence="3">
    <location>
        <begin position="406"/>
        <end position="482"/>
    </location>
</feature>
<proteinExistence type="inferred from homology"/>
<protein>
    <submittedName>
        <fullName evidence="4">AMP-binding protein</fullName>
    </submittedName>
</protein>
<dbReference type="InterPro" id="IPR045851">
    <property type="entry name" value="AMP-bd_C_sf"/>
</dbReference>
<dbReference type="PANTHER" id="PTHR43201:SF8">
    <property type="entry name" value="ACYL-COA SYNTHETASE FAMILY MEMBER 3"/>
    <property type="match status" value="1"/>
</dbReference>
<sequence length="491" mass="51272">MPTLFPHLHDAPAKPALRFGDRVIGYGRLAGLAGALALRIGDAGRVAVWATSSPYTCVGVLAALLAGVPVVPVNPRIGTRELAHIVSDSTPDLVLAAPGDDLPDALAALPRVDVDLEAGDSGDGAGPPAGAFPEPAGNSPAFVVYTSGTTGPPKGVVLPRSAVAGTLDDLADAWQWTGDDVLVHALPLFHVHGLILGVLGPLRHGGTLRHLGRFSPEGVAGALEEGGTMVFGVPTMYHRLAEVLDAGGPDGDRLAAALRGARLLVSGSAALPLHDHERITAATGQRVVERYGMTETLMITSVRADGERRPGTVGVPLRSVDVRLVDEDGSRIEESDGETVGEVQVRGPNLFIEYLGRPDATADAFAGGWFRTGDMATRDADGFYRIVGRRATDLIKSGGYRIGAGEIENCLLGHPEVAEAAVVGEPDPDLGERIVAWVVPAGGQEPPAAEELADLVARQLAPHKRPRVVRFTDALPRNDMGKVVKRALTHG</sequence>
<dbReference type="PANTHER" id="PTHR43201">
    <property type="entry name" value="ACYL-COA SYNTHETASE"/>
    <property type="match status" value="1"/>
</dbReference>
<evidence type="ECO:0000313" key="4">
    <source>
        <dbReference type="EMBL" id="GAA2403110.1"/>
    </source>
</evidence>
<dbReference type="InterPro" id="IPR020845">
    <property type="entry name" value="AMP-binding_CS"/>
</dbReference>
<name>A0ABN3IF67_9ACTN</name>
<dbReference type="NCBIfam" id="NF005858">
    <property type="entry name" value="PRK07787.1"/>
    <property type="match status" value="1"/>
</dbReference>
<feature type="domain" description="AMP-dependent synthetase/ligase" evidence="2">
    <location>
        <begin position="12"/>
        <end position="355"/>
    </location>
</feature>
<comment type="caution">
    <text evidence="4">The sequence shown here is derived from an EMBL/GenBank/DDBJ whole genome shotgun (WGS) entry which is preliminary data.</text>
</comment>
<dbReference type="InterPro" id="IPR042099">
    <property type="entry name" value="ANL_N_sf"/>
</dbReference>
<organism evidence="4 5">
    <name type="scientific">Streptomyces glaucosporus</name>
    <dbReference type="NCBI Taxonomy" id="284044"/>
    <lineage>
        <taxon>Bacteria</taxon>
        <taxon>Bacillati</taxon>
        <taxon>Actinomycetota</taxon>
        <taxon>Actinomycetes</taxon>
        <taxon>Kitasatosporales</taxon>
        <taxon>Streptomycetaceae</taxon>
        <taxon>Streptomyces</taxon>
    </lineage>
</organism>
<reference evidence="4 5" key="1">
    <citation type="journal article" date="2019" name="Int. J. Syst. Evol. Microbiol.">
        <title>The Global Catalogue of Microorganisms (GCM) 10K type strain sequencing project: providing services to taxonomists for standard genome sequencing and annotation.</title>
        <authorList>
            <consortium name="The Broad Institute Genomics Platform"/>
            <consortium name="The Broad Institute Genome Sequencing Center for Infectious Disease"/>
            <person name="Wu L."/>
            <person name="Ma J."/>
        </authorList>
    </citation>
    <scope>NUCLEOTIDE SEQUENCE [LARGE SCALE GENOMIC DNA]</scope>
    <source>
        <strain evidence="4 5">JCM 6921</strain>
    </source>
</reference>
<dbReference type="PROSITE" id="PS00455">
    <property type="entry name" value="AMP_BINDING"/>
    <property type="match status" value="1"/>
</dbReference>